<dbReference type="Pfam" id="PF07883">
    <property type="entry name" value="Cupin_2"/>
    <property type="match status" value="1"/>
</dbReference>
<dbReference type="Gene3D" id="2.60.120.10">
    <property type="entry name" value="Jelly Rolls"/>
    <property type="match status" value="1"/>
</dbReference>
<evidence type="ECO:0000313" key="2">
    <source>
        <dbReference type="EMBL" id="AMG36050.1"/>
    </source>
</evidence>
<dbReference type="Proteomes" id="UP001141992">
    <property type="component" value="Unassembled WGS sequence"/>
</dbReference>
<dbReference type="InterPro" id="IPR011051">
    <property type="entry name" value="RmlC_Cupin_sf"/>
</dbReference>
<dbReference type="AlphaFoldDB" id="A0A109XVV3"/>
<protein>
    <submittedName>
        <fullName evidence="2">Cupin domain-containing protein</fullName>
    </submittedName>
</protein>
<accession>A0A109XVV3</accession>
<evidence type="ECO:0000259" key="1">
    <source>
        <dbReference type="Pfam" id="PF07883"/>
    </source>
</evidence>
<dbReference type="SUPFAM" id="SSF51182">
    <property type="entry name" value="RmlC-like cupins"/>
    <property type="match status" value="1"/>
</dbReference>
<dbReference type="Proteomes" id="UP000060602">
    <property type="component" value="Chromosome"/>
</dbReference>
<dbReference type="CDD" id="cd06982">
    <property type="entry name" value="cupin_BauB-like"/>
    <property type="match status" value="1"/>
</dbReference>
<dbReference type="InterPro" id="IPR013096">
    <property type="entry name" value="Cupin_2"/>
</dbReference>
<dbReference type="GeneID" id="75276026"/>
<name>A0A109XVV3_ALCXX</name>
<evidence type="ECO:0000313" key="3">
    <source>
        <dbReference type="EMBL" id="MCZ8403121.1"/>
    </source>
</evidence>
<dbReference type="EMBL" id="CP014060">
    <property type="protein sequence ID" value="AMG36050.1"/>
    <property type="molecule type" value="Genomic_DNA"/>
</dbReference>
<proteinExistence type="predicted"/>
<reference evidence="3" key="3">
    <citation type="submission" date="2022-12" db="EMBL/GenBank/DDBJ databases">
        <authorList>
            <person name="Voronina O.L."/>
            <person name="Kunda M.S."/>
            <person name="Ryzhova N."/>
            <person name="Aksenova E.I."/>
        </authorList>
    </citation>
    <scope>NUCLEOTIDE SEQUENCE</scope>
    <source>
        <strain evidence="3">SCCH136:Ach223948</strain>
    </source>
</reference>
<dbReference type="InterPro" id="IPR014710">
    <property type="entry name" value="RmlC-like_jellyroll"/>
</dbReference>
<reference evidence="4" key="1">
    <citation type="submission" date="2015-12" db="EMBL/GenBank/DDBJ databases">
        <title>FDA dAtabase for Regulatory Grade micrObial Sequences (FDA-ARGOS): Supporting development and validation of Infectious Disease Dx tests.</title>
        <authorList>
            <person name="Case J."/>
            <person name="Tallon L."/>
            <person name="Sadzewicz L."/>
            <person name="Sengamalay N."/>
            <person name="Ott S."/>
            <person name="Godinez A."/>
            <person name="Nagaraj S."/>
            <person name="Nadendla S."/>
            <person name="Sichtig H."/>
        </authorList>
    </citation>
    <scope>NUCLEOTIDE SEQUENCE [LARGE SCALE GENOMIC DNA]</scope>
    <source>
        <strain evidence="4">FDAARGOS_147</strain>
    </source>
</reference>
<organism evidence="2 4">
    <name type="scientific">Alcaligenes xylosoxydans xylosoxydans</name>
    <name type="common">Achromobacter xylosoxidans</name>
    <dbReference type="NCBI Taxonomy" id="85698"/>
    <lineage>
        <taxon>Bacteria</taxon>
        <taxon>Pseudomonadati</taxon>
        <taxon>Pseudomonadota</taxon>
        <taxon>Betaproteobacteria</taxon>
        <taxon>Burkholderiales</taxon>
        <taxon>Alcaligenaceae</taxon>
        <taxon>Achromobacter</taxon>
    </lineage>
</organism>
<gene>
    <name evidence="2" type="ORF">AL504_08430</name>
    <name evidence="3" type="ORF">O9570_16835</name>
</gene>
<evidence type="ECO:0000313" key="4">
    <source>
        <dbReference type="Proteomes" id="UP000060602"/>
    </source>
</evidence>
<dbReference type="RefSeq" id="WP_006387975.1">
    <property type="nucleotide sequence ID" value="NZ_CABIYZ010000001.1"/>
</dbReference>
<reference evidence="2" key="2">
    <citation type="submission" date="2018-01" db="EMBL/GenBank/DDBJ databases">
        <title>FDA dAtabase for Regulatory Grade micrObial Sequences (FDA-ARGOS): Supporting development and validation of Infectious Disease Dx tests.</title>
        <authorList>
            <person name="Goldberg B."/>
            <person name="Campos J."/>
            <person name="Tallon L."/>
            <person name="Sadzewicz L."/>
            <person name="Sengamalay N."/>
            <person name="Ott S."/>
            <person name="Godinez A."/>
            <person name="Nagaraj S."/>
            <person name="Vavikolanu K."/>
            <person name="Aluvathingal J."/>
            <person name="Nadendla S."/>
            <person name="Sichtig H."/>
        </authorList>
    </citation>
    <scope>NUCLEOTIDE SEQUENCE</scope>
    <source>
        <strain evidence="2">FDAARGOS_147</strain>
    </source>
</reference>
<sequence>MQRPPAVPTVQIDNDQVTVTEWRFPPGGETGWHRHGMNYVVVPQTTGPLLLDTPNGQVTSQLTTGVSYYRPVGVEHNVINPGDTEFVFVEIEIKQPGQAPDSGCSH</sequence>
<dbReference type="EMBL" id="JAPZVI010000012">
    <property type="protein sequence ID" value="MCZ8403121.1"/>
    <property type="molecule type" value="Genomic_DNA"/>
</dbReference>
<feature type="domain" description="Cupin type-2" evidence="1">
    <location>
        <begin position="21"/>
        <end position="91"/>
    </location>
</feature>
<dbReference type="PATRIC" id="fig|85698.19.peg.1093"/>